<dbReference type="Gene3D" id="3.50.80.20">
    <property type="entry name" value="D-Ala-D-Ala carboxypeptidase C, peptidase S13"/>
    <property type="match status" value="1"/>
</dbReference>
<sequence>MIRRLVVCLSLVFPLTAIGAGFSHLAQLDEEGFKIGAQARLLDNGATLGEINADQSLSPASVTKAYLAAAALERWGPQHHFTTRLVTAADVNDQGHLEGDLVLEGGGDPALASEHLWRMVQSLHHRGIRHIDGRLVISQWRFGPVACVTEDRCDARSRSGNSYSAQLSSAGINHGNWCVQVLPVGSTGDRARIVSCDNRAPLVGIESEVSTGAKDSATELYAERVTNGDGDRLVLRGNIAADDSARTVYRSSADAADQTAQTLLTLIEQTGITVEEGYALSQTPPPESSRTLASHDSSALQELLLRTMNYSNNYMADVLALNLVGSAQADLSQAGESLESFVAQLDGHGPATLHSGSGLTPENRTTAAGVNVLLEHMYRQASLFPSFVAGLQSPVNGVMRMIRKGSDSFQNNVMLKTGTLNQPFAVRSVAGYFRTQQGRWGVFSVMVNGSSNTPYLNWTKVLDPLAKDLTAMIESH</sequence>
<dbReference type="InterPro" id="IPR012338">
    <property type="entry name" value="Beta-lactam/transpept-like"/>
</dbReference>
<dbReference type="EMBL" id="FNNI01000004">
    <property type="protein sequence ID" value="SDX13065.1"/>
    <property type="molecule type" value="Genomic_DNA"/>
</dbReference>
<evidence type="ECO:0000313" key="5">
    <source>
        <dbReference type="Proteomes" id="UP000198500"/>
    </source>
</evidence>
<evidence type="ECO:0000313" key="4">
    <source>
        <dbReference type="EMBL" id="SDX13065.1"/>
    </source>
</evidence>
<dbReference type="Gene3D" id="3.40.710.10">
    <property type="entry name" value="DD-peptidase/beta-lactamase superfamily"/>
    <property type="match status" value="1"/>
</dbReference>
<dbReference type="InterPro" id="IPR000667">
    <property type="entry name" value="Peptidase_S13"/>
</dbReference>
<dbReference type="GO" id="GO:0006508">
    <property type="term" value="P:proteolysis"/>
    <property type="evidence" value="ECO:0007669"/>
    <property type="project" value="InterPro"/>
</dbReference>
<dbReference type="PRINTS" id="PR00922">
    <property type="entry name" value="DADACBPTASE3"/>
</dbReference>
<evidence type="ECO:0000256" key="1">
    <source>
        <dbReference type="ARBA" id="ARBA00006096"/>
    </source>
</evidence>
<organism evidence="4 5">
    <name type="scientific">Aidingimonas halophila</name>
    <dbReference type="NCBI Taxonomy" id="574349"/>
    <lineage>
        <taxon>Bacteria</taxon>
        <taxon>Pseudomonadati</taxon>
        <taxon>Pseudomonadota</taxon>
        <taxon>Gammaproteobacteria</taxon>
        <taxon>Oceanospirillales</taxon>
        <taxon>Halomonadaceae</taxon>
        <taxon>Aidingimonas</taxon>
    </lineage>
</organism>
<keyword evidence="5" id="KW-1185">Reference proteome</keyword>
<feature type="chain" id="PRO_5011644696" evidence="3">
    <location>
        <begin position="20"/>
        <end position="476"/>
    </location>
</feature>
<accession>A0A1H2Z6W0</accession>
<dbReference type="AlphaFoldDB" id="A0A1H2Z6W0"/>
<evidence type="ECO:0000256" key="3">
    <source>
        <dbReference type="SAM" id="SignalP"/>
    </source>
</evidence>
<gene>
    <name evidence="4" type="ORF">SAMN05443545_10454</name>
</gene>
<name>A0A1H2Z6W0_9GAMM</name>
<dbReference type="RefSeq" id="WP_092569083.1">
    <property type="nucleotide sequence ID" value="NZ_BMXH01000001.1"/>
</dbReference>
<keyword evidence="4" id="KW-0645">Protease</keyword>
<dbReference type="Pfam" id="PF02113">
    <property type="entry name" value="Peptidase_S13"/>
    <property type="match status" value="1"/>
</dbReference>
<dbReference type="GO" id="GO:0000270">
    <property type="term" value="P:peptidoglycan metabolic process"/>
    <property type="evidence" value="ECO:0007669"/>
    <property type="project" value="TreeGrafter"/>
</dbReference>
<dbReference type="STRING" id="574349.SAMN05443545_10454"/>
<dbReference type="PANTHER" id="PTHR30023:SF0">
    <property type="entry name" value="PENICILLIN-SENSITIVE CARBOXYPEPTIDASE A"/>
    <property type="match status" value="1"/>
</dbReference>
<dbReference type="OrthoDB" id="9802627at2"/>
<protein>
    <submittedName>
        <fullName evidence="4">D-alanyl-D-alanine carboxypeptidase / D-alanyl-D-alanine-endopeptidase (Penicillin-binding protein 4)</fullName>
    </submittedName>
</protein>
<dbReference type="GO" id="GO:0004185">
    <property type="term" value="F:serine-type carboxypeptidase activity"/>
    <property type="evidence" value="ECO:0007669"/>
    <property type="project" value="InterPro"/>
</dbReference>
<comment type="similarity">
    <text evidence="1">Belongs to the peptidase S13 family.</text>
</comment>
<feature type="signal peptide" evidence="3">
    <location>
        <begin position="1"/>
        <end position="19"/>
    </location>
</feature>
<dbReference type="SUPFAM" id="SSF56601">
    <property type="entry name" value="beta-lactamase/transpeptidase-like"/>
    <property type="match status" value="1"/>
</dbReference>
<reference evidence="4 5" key="1">
    <citation type="submission" date="2016-10" db="EMBL/GenBank/DDBJ databases">
        <authorList>
            <person name="de Groot N.N."/>
        </authorList>
    </citation>
    <scope>NUCLEOTIDE SEQUENCE [LARGE SCALE GENOMIC DNA]</scope>
    <source>
        <strain evidence="4 5">DSM 19219</strain>
    </source>
</reference>
<proteinExistence type="inferred from homology"/>
<dbReference type="Proteomes" id="UP000198500">
    <property type="component" value="Unassembled WGS sequence"/>
</dbReference>
<evidence type="ECO:0000256" key="2">
    <source>
        <dbReference type="ARBA" id="ARBA00022801"/>
    </source>
</evidence>
<keyword evidence="3" id="KW-0732">Signal</keyword>
<dbReference type="NCBIfam" id="TIGR00666">
    <property type="entry name" value="PBP4"/>
    <property type="match status" value="1"/>
</dbReference>
<keyword evidence="2" id="KW-0378">Hydrolase</keyword>
<keyword evidence="4" id="KW-0121">Carboxypeptidase</keyword>
<dbReference type="PANTHER" id="PTHR30023">
    <property type="entry name" value="D-ALANYL-D-ALANINE CARBOXYPEPTIDASE"/>
    <property type="match status" value="1"/>
</dbReference>